<evidence type="ECO:0000256" key="11">
    <source>
        <dbReference type="SAM" id="MobiDB-lite"/>
    </source>
</evidence>
<feature type="region of interest" description="Disordered" evidence="11">
    <location>
        <begin position="1"/>
        <end position="24"/>
    </location>
</feature>
<dbReference type="GO" id="GO:0004760">
    <property type="term" value="F:L-serine-pyruvate transaminase activity"/>
    <property type="evidence" value="ECO:0007669"/>
    <property type="project" value="TreeGrafter"/>
</dbReference>
<dbReference type="EMBL" id="JALJOQ010000112">
    <property type="protein sequence ID" value="KAK9796979.1"/>
    <property type="molecule type" value="Genomic_DNA"/>
</dbReference>
<evidence type="ECO:0000313" key="13">
    <source>
        <dbReference type="EMBL" id="KAK9796979.1"/>
    </source>
</evidence>
<keyword evidence="5" id="KW-0808">Transferase</keyword>
<dbReference type="GO" id="GO:0005777">
    <property type="term" value="C:peroxisome"/>
    <property type="evidence" value="ECO:0007669"/>
    <property type="project" value="TreeGrafter"/>
</dbReference>
<dbReference type="Gene3D" id="3.90.1150.10">
    <property type="entry name" value="Aspartate Aminotransferase, domain 1"/>
    <property type="match status" value="1"/>
</dbReference>
<keyword evidence="4" id="KW-0032">Aminotransferase</keyword>
<dbReference type="Pfam" id="PF00266">
    <property type="entry name" value="Aminotran_5"/>
    <property type="match status" value="1"/>
</dbReference>
<dbReference type="FunFam" id="3.40.640.10:FF:000027">
    <property type="entry name" value="Serine--pyruvate aminotransferase, mitochondrial"/>
    <property type="match status" value="1"/>
</dbReference>
<evidence type="ECO:0000313" key="14">
    <source>
        <dbReference type="Proteomes" id="UP001465755"/>
    </source>
</evidence>
<evidence type="ECO:0000256" key="7">
    <source>
        <dbReference type="PIRSR" id="PIRSR000524-1"/>
    </source>
</evidence>
<comment type="cofactor">
    <cofactor evidence="1 8 10">
        <name>pyridoxal 5'-phosphate</name>
        <dbReference type="ChEBI" id="CHEBI:597326"/>
    </cofactor>
</comment>
<dbReference type="FunFam" id="3.90.1150.10:FF:000039">
    <property type="entry name" value="Serine--pyruvate aminotransferase"/>
    <property type="match status" value="1"/>
</dbReference>
<dbReference type="InterPro" id="IPR015421">
    <property type="entry name" value="PyrdxlP-dep_Trfase_major"/>
</dbReference>
<dbReference type="Proteomes" id="UP001465755">
    <property type="component" value="Unassembled WGS sequence"/>
</dbReference>
<comment type="caution">
    <text evidence="13">The sequence shown here is derived from an EMBL/GenBank/DDBJ whole genome shotgun (WGS) entry which is preliminary data.</text>
</comment>
<dbReference type="PANTHER" id="PTHR21152:SF40">
    <property type="entry name" value="ALANINE--GLYOXYLATE AMINOTRANSFERASE"/>
    <property type="match status" value="1"/>
</dbReference>
<dbReference type="InterPro" id="IPR024169">
    <property type="entry name" value="SP_NH2Trfase/AEP_transaminase"/>
</dbReference>
<dbReference type="SUPFAM" id="SSF53383">
    <property type="entry name" value="PLP-dependent transferases"/>
    <property type="match status" value="1"/>
</dbReference>
<evidence type="ECO:0000259" key="12">
    <source>
        <dbReference type="Pfam" id="PF00266"/>
    </source>
</evidence>
<dbReference type="InterPro" id="IPR015422">
    <property type="entry name" value="PyrdxlP-dep_Trfase_small"/>
</dbReference>
<name>A0AAW1NW12_9CHLO</name>
<gene>
    <name evidence="13" type="ORF">WJX73_006302</name>
</gene>
<evidence type="ECO:0000256" key="8">
    <source>
        <dbReference type="PIRSR" id="PIRSR000524-50"/>
    </source>
</evidence>
<evidence type="ECO:0000256" key="2">
    <source>
        <dbReference type="ARBA" id="ARBA00009236"/>
    </source>
</evidence>
<dbReference type="PANTHER" id="PTHR21152">
    <property type="entry name" value="AMINOTRANSFERASE CLASS V"/>
    <property type="match status" value="1"/>
</dbReference>
<dbReference type="InterPro" id="IPR015424">
    <property type="entry name" value="PyrdxlP-dep_Trfase"/>
</dbReference>
<dbReference type="InterPro" id="IPR020578">
    <property type="entry name" value="Aminotrans_V_PyrdxlP_BS"/>
</dbReference>
<keyword evidence="14" id="KW-1185">Reference proteome</keyword>
<dbReference type="GO" id="GO:0008453">
    <property type="term" value="F:alanine-glyoxylate transaminase activity"/>
    <property type="evidence" value="ECO:0007669"/>
    <property type="project" value="UniProtKB-EC"/>
</dbReference>
<dbReference type="PROSITE" id="PS00595">
    <property type="entry name" value="AA_TRANSFER_CLASS_5"/>
    <property type="match status" value="1"/>
</dbReference>
<organism evidence="13 14">
    <name type="scientific">Symbiochloris irregularis</name>
    <dbReference type="NCBI Taxonomy" id="706552"/>
    <lineage>
        <taxon>Eukaryota</taxon>
        <taxon>Viridiplantae</taxon>
        <taxon>Chlorophyta</taxon>
        <taxon>core chlorophytes</taxon>
        <taxon>Trebouxiophyceae</taxon>
        <taxon>Trebouxiales</taxon>
        <taxon>Trebouxiaceae</taxon>
        <taxon>Symbiochloris</taxon>
    </lineage>
</organism>
<feature type="modified residue" description="N6-(pyridoxal phosphate)lysine" evidence="8">
    <location>
        <position position="219"/>
    </location>
</feature>
<keyword evidence="6 8" id="KW-0663">Pyridoxal phosphate</keyword>
<evidence type="ECO:0000256" key="5">
    <source>
        <dbReference type="ARBA" id="ARBA00022679"/>
    </source>
</evidence>
<dbReference type="AlphaFoldDB" id="A0AAW1NW12"/>
<proteinExistence type="inferred from homology"/>
<evidence type="ECO:0000256" key="9">
    <source>
        <dbReference type="RuleBase" id="RU004075"/>
    </source>
</evidence>
<dbReference type="CDD" id="cd06451">
    <property type="entry name" value="AGAT_like"/>
    <property type="match status" value="1"/>
</dbReference>
<evidence type="ECO:0000256" key="6">
    <source>
        <dbReference type="ARBA" id="ARBA00022898"/>
    </source>
</evidence>
<comment type="similarity">
    <text evidence="2 9">Belongs to the class-V pyridoxal-phosphate-dependent aminotransferase family.</text>
</comment>
<reference evidence="13 14" key="1">
    <citation type="journal article" date="2024" name="Nat. Commun.">
        <title>Phylogenomics reveals the evolutionary origins of lichenization in chlorophyte algae.</title>
        <authorList>
            <person name="Puginier C."/>
            <person name="Libourel C."/>
            <person name="Otte J."/>
            <person name="Skaloud P."/>
            <person name="Haon M."/>
            <person name="Grisel S."/>
            <person name="Petersen M."/>
            <person name="Berrin J.G."/>
            <person name="Delaux P.M."/>
            <person name="Dal Grande F."/>
            <person name="Keller J."/>
        </authorList>
    </citation>
    <scope>NUCLEOTIDE SEQUENCE [LARGE SCALE GENOMIC DNA]</scope>
    <source>
        <strain evidence="13 14">SAG 2036</strain>
    </source>
</reference>
<evidence type="ECO:0000256" key="4">
    <source>
        <dbReference type="ARBA" id="ARBA00022576"/>
    </source>
</evidence>
<accession>A0AAW1NW12</accession>
<feature type="domain" description="Aminotransferase class V" evidence="12">
    <location>
        <begin position="58"/>
        <end position="359"/>
    </location>
</feature>
<dbReference type="EC" id="2.6.1.44" evidence="3"/>
<dbReference type="PIRSF" id="PIRSF000524">
    <property type="entry name" value="SPT"/>
    <property type="match status" value="1"/>
</dbReference>
<sequence>MAQNAHAARPGEQTPAVEDDHKGPKGVIKVPQRLLMGPGPANAYPRVLAAQSLPLLGHMHPPFFAIMDEIQEGLRYLFQTKSPYVLLVSGTGHAGMEAAIANLLEPGETIVVGNNGIWGTRVADMAGRFRGNVVELKRDAGQTFSLDEIKAAVQEHKPAVLFLCQGESSTGTHQNLAGVGDLCREHGVLLIVDTVCSLGAVPIFADAWKIDCIYSGSQKVLSAPPGAAPLMFGQRALDKLKGRKTKPATYNLDLNLIGDYWGWFGKRSYHHTGMVSMWYAMREALEIAREEGLEQLWARHNAMHKRLWDGLKSMGLEPFVEKQADRLISVNTIKVPEGVDWAAVVKNAMDTFNVEIAGGLGPTAGKCWRVGVMGANAHPAPVDLVISSFQDGLARQKRSL</sequence>
<dbReference type="InterPro" id="IPR000192">
    <property type="entry name" value="Aminotrans_V_dom"/>
</dbReference>
<evidence type="ECO:0000256" key="10">
    <source>
        <dbReference type="RuleBase" id="RU004504"/>
    </source>
</evidence>
<evidence type="ECO:0000256" key="3">
    <source>
        <dbReference type="ARBA" id="ARBA00013049"/>
    </source>
</evidence>
<dbReference type="GO" id="GO:0019265">
    <property type="term" value="P:glycine biosynthetic process, by transamination of glyoxylate"/>
    <property type="evidence" value="ECO:0007669"/>
    <property type="project" value="TreeGrafter"/>
</dbReference>
<protein>
    <recommendedName>
        <fullName evidence="3">alanine--glyoxylate transaminase</fullName>
        <ecNumber evidence="3">2.6.1.44</ecNumber>
    </recommendedName>
</protein>
<dbReference type="Gene3D" id="3.40.640.10">
    <property type="entry name" value="Type I PLP-dependent aspartate aminotransferase-like (Major domain)"/>
    <property type="match status" value="1"/>
</dbReference>
<evidence type="ECO:0000256" key="1">
    <source>
        <dbReference type="ARBA" id="ARBA00001933"/>
    </source>
</evidence>
<feature type="binding site" evidence="7">
    <location>
        <position position="369"/>
    </location>
    <ligand>
        <name>substrate</name>
    </ligand>
</feature>